<dbReference type="AlphaFoldDB" id="A0A3P6QVF0"/>
<gene>
    <name evidence="2" type="ORF">CGOC_LOCUS373</name>
</gene>
<name>A0A3P6QVF0_CYLGO</name>
<evidence type="ECO:0000256" key="1">
    <source>
        <dbReference type="SAM" id="MobiDB-lite"/>
    </source>
</evidence>
<protein>
    <submittedName>
        <fullName evidence="2">Uncharacterized protein</fullName>
    </submittedName>
</protein>
<organism evidence="2 3">
    <name type="scientific">Cylicostephanus goldi</name>
    <name type="common">Nematode worm</name>
    <dbReference type="NCBI Taxonomy" id="71465"/>
    <lineage>
        <taxon>Eukaryota</taxon>
        <taxon>Metazoa</taxon>
        <taxon>Ecdysozoa</taxon>
        <taxon>Nematoda</taxon>
        <taxon>Chromadorea</taxon>
        <taxon>Rhabditida</taxon>
        <taxon>Rhabditina</taxon>
        <taxon>Rhabditomorpha</taxon>
        <taxon>Strongyloidea</taxon>
        <taxon>Strongylidae</taxon>
        <taxon>Cylicostephanus</taxon>
    </lineage>
</organism>
<feature type="region of interest" description="Disordered" evidence="1">
    <location>
        <begin position="1"/>
        <end position="33"/>
    </location>
</feature>
<dbReference type="Proteomes" id="UP000271889">
    <property type="component" value="Unassembled WGS sequence"/>
</dbReference>
<reference evidence="2 3" key="1">
    <citation type="submission" date="2018-11" db="EMBL/GenBank/DDBJ databases">
        <authorList>
            <consortium name="Pathogen Informatics"/>
        </authorList>
    </citation>
    <scope>NUCLEOTIDE SEQUENCE [LARGE SCALE GENOMIC DNA]</scope>
</reference>
<proteinExistence type="predicted"/>
<dbReference type="OrthoDB" id="10566087at2759"/>
<keyword evidence="3" id="KW-1185">Reference proteome</keyword>
<dbReference type="EMBL" id="UYRV01000489">
    <property type="protein sequence ID" value="VDK44675.1"/>
    <property type="molecule type" value="Genomic_DNA"/>
</dbReference>
<accession>A0A3P6QVF0</accession>
<sequence>MAETGRRASTDGEHATGPTEKQERGGSLDLIGDPVIESNLALRKLSEAF</sequence>
<evidence type="ECO:0000313" key="3">
    <source>
        <dbReference type="Proteomes" id="UP000271889"/>
    </source>
</evidence>
<evidence type="ECO:0000313" key="2">
    <source>
        <dbReference type="EMBL" id="VDK44675.1"/>
    </source>
</evidence>
<feature type="non-terminal residue" evidence="2">
    <location>
        <position position="49"/>
    </location>
</feature>
<feature type="compositionally biased region" description="Basic and acidic residues" evidence="1">
    <location>
        <begin position="1"/>
        <end position="26"/>
    </location>
</feature>